<feature type="region of interest" description="Disordered" evidence="2">
    <location>
        <begin position="392"/>
        <end position="414"/>
    </location>
</feature>
<evidence type="ECO:0008006" key="5">
    <source>
        <dbReference type="Google" id="ProtNLM"/>
    </source>
</evidence>
<dbReference type="InterPro" id="IPR039986">
    <property type="entry name" value="CFAP210"/>
</dbReference>
<dbReference type="Proteomes" id="UP000261420">
    <property type="component" value="Unplaced"/>
</dbReference>
<dbReference type="PANTHER" id="PTHR28663">
    <property type="entry name" value="COILED-COIL DOMAIN-CONTAINING PROTEIN 173"/>
    <property type="match status" value="1"/>
</dbReference>
<proteinExistence type="predicted"/>
<keyword evidence="4" id="KW-1185">Reference proteome</keyword>
<dbReference type="GeneTree" id="ENSGT00940000177207"/>
<accession>A0A3B4V0Q8</accession>
<dbReference type="GO" id="GO:0005879">
    <property type="term" value="C:axonemal microtubule"/>
    <property type="evidence" value="ECO:0007669"/>
    <property type="project" value="TreeGrafter"/>
</dbReference>
<reference evidence="3" key="1">
    <citation type="submission" date="2025-08" db="UniProtKB">
        <authorList>
            <consortium name="Ensembl"/>
        </authorList>
    </citation>
    <scope>IDENTIFICATION</scope>
</reference>
<name>A0A3B4V0Q8_SERDU</name>
<dbReference type="Ensembl" id="ENSSDUT00000024739.1">
    <property type="protein sequence ID" value="ENSSDUP00000024284.1"/>
    <property type="gene ID" value="ENSSDUG00000017648.1"/>
</dbReference>
<sequence>VTQANMANLFKAEWARIQSPQRNQLSEAKINIRQPARDRCGTNQNSCLNRFNSTVLRTHVEKENRVLTELKIRQQQLAENEKRKYEAMVQYRQTEDLRREQEKVCKRKLKTQALTEYQVKQMKERELLKVKERQQDKRDAELLRKIDELHAQEVRREVEKKAESRKINLKNKLEDIHRAQLNREECKMEEQKLELLTKQIVLQRKPEQTESSKRFEAQKEIVRDKLAATKKEQAATTALLEEKRIAKDVAKREAELAKQQKEKEEKRSAALQSFSDHRQNMILKKKQKANTEQHSNLNLLQANKEAHMSFTTSEKLKAQKIREDRIKLDKANLSLAAKKLAHLEQLKKEERDSAVRNAEQTHKFPITKATSAARDSTRQWFGLHFSTEGSSYLSADTGEPLPRLSRPKPRHKNPELRYRETTIIDLQQTCLSSVCTVCKLQWVSAAPSNTRFPPICNAVMQRPKNK</sequence>
<reference evidence="3" key="2">
    <citation type="submission" date="2025-09" db="UniProtKB">
        <authorList>
            <consortium name="Ensembl"/>
        </authorList>
    </citation>
    <scope>IDENTIFICATION</scope>
</reference>
<dbReference type="OMA" id="CAREKDE"/>
<evidence type="ECO:0000256" key="1">
    <source>
        <dbReference type="SAM" id="Coils"/>
    </source>
</evidence>
<evidence type="ECO:0000313" key="3">
    <source>
        <dbReference type="Ensembl" id="ENSSDUP00000024284.1"/>
    </source>
</evidence>
<organism evidence="3 4">
    <name type="scientific">Seriola dumerili</name>
    <name type="common">Greater amberjack</name>
    <name type="synonym">Caranx dumerili</name>
    <dbReference type="NCBI Taxonomy" id="41447"/>
    <lineage>
        <taxon>Eukaryota</taxon>
        <taxon>Metazoa</taxon>
        <taxon>Chordata</taxon>
        <taxon>Craniata</taxon>
        <taxon>Vertebrata</taxon>
        <taxon>Euteleostomi</taxon>
        <taxon>Actinopterygii</taxon>
        <taxon>Neopterygii</taxon>
        <taxon>Teleostei</taxon>
        <taxon>Neoteleostei</taxon>
        <taxon>Acanthomorphata</taxon>
        <taxon>Carangaria</taxon>
        <taxon>Carangiformes</taxon>
        <taxon>Carangidae</taxon>
        <taxon>Seriola</taxon>
    </lineage>
</organism>
<evidence type="ECO:0000313" key="4">
    <source>
        <dbReference type="Proteomes" id="UP000261420"/>
    </source>
</evidence>
<feature type="coiled-coil region" evidence="1">
    <location>
        <begin position="159"/>
        <end position="269"/>
    </location>
</feature>
<protein>
    <recommendedName>
        <fullName evidence="5">Trichohyalin-plectin-homology domain-containing protein</fullName>
    </recommendedName>
</protein>
<dbReference type="PANTHER" id="PTHR28663:SF1">
    <property type="entry name" value="CILIA- AND FLAGELLA- ASSOCIATED PROTEIN 210"/>
    <property type="match status" value="1"/>
</dbReference>
<keyword evidence="1" id="KW-0175">Coiled coil</keyword>
<evidence type="ECO:0000256" key="2">
    <source>
        <dbReference type="SAM" id="MobiDB-lite"/>
    </source>
</evidence>
<dbReference type="AlphaFoldDB" id="A0A3B4V0Q8"/>